<accession>A0A7E4V1C4</accession>
<reference evidence="1" key="1">
    <citation type="journal article" date="2013" name="Genetics">
        <title>The draft genome and transcriptome of Panagrellus redivivus are shaped by the harsh demands of a free-living lifestyle.</title>
        <authorList>
            <person name="Srinivasan J."/>
            <person name="Dillman A.R."/>
            <person name="Macchietto M.G."/>
            <person name="Heikkinen L."/>
            <person name="Lakso M."/>
            <person name="Fracchia K.M."/>
            <person name="Antoshechkin I."/>
            <person name="Mortazavi A."/>
            <person name="Wong G."/>
            <person name="Sternberg P.W."/>
        </authorList>
    </citation>
    <scope>NUCLEOTIDE SEQUENCE [LARGE SCALE GENOMIC DNA]</scope>
    <source>
        <strain evidence="1">MT8872</strain>
    </source>
</reference>
<sequence>MSLKIYNSKSDEVVFVQPDARNLISVNALNIEFGENVVALKVLTTDNVILKLIPSRSGYFRRRCGWSNCIRKITAIFGPRQQPPLTKQRRRKKAKKPEALKIKHNESLPEFVDFECDNYTERILVDKNGTISCADVDAAFQGEVTALKFTQESRCFMITPKKTRRFKLPKLNWADPFDVEPIFYNTYEHVQIAIDNGKSIEVTPDTNGDLILNDYLFGRDIQALDITYQNTIYRHKPIISNVFEEPEWGWDNSDFVKVILVTPIVQVRDVDYSFIFDEYPSLERNHFHDPYFDDWNYNSATYKVEEDKEIQFLIYVRMLNLVCSIGYGRQFQQDKICDWILCRR</sequence>
<proteinExistence type="predicted"/>
<name>A0A7E4V1C4_PANRE</name>
<protein>
    <submittedName>
        <fullName evidence="2">WG repeat-containing protein</fullName>
    </submittedName>
</protein>
<reference evidence="2" key="2">
    <citation type="submission" date="2020-10" db="UniProtKB">
        <authorList>
            <consortium name="WormBaseParasite"/>
        </authorList>
    </citation>
    <scope>IDENTIFICATION</scope>
</reference>
<dbReference type="WBParaSite" id="Pan_g15259.t1">
    <property type="protein sequence ID" value="Pan_g15259.t1"/>
    <property type="gene ID" value="Pan_g15259"/>
</dbReference>
<keyword evidence="1" id="KW-1185">Reference proteome</keyword>
<evidence type="ECO:0000313" key="1">
    <source>
        <dbReference type="Proteomes" id="UP000492821"/>
    </source>
</evidence>
<dbReference type="Proteomes" id="UP000492821">
    <property type="component" value="Unassembled WGS sequence"/>
</dbReference>
<organism evidence="1 2">
    <name type="scientific">Panagrellus redivivus</name>
    <name type="common">Microworm</name>
    <dbReference type="NCBI Taxonomy" id="6233"/>
    <lineage>
        <taxon>Eukaryota</taxon>
        <taxon>Metazoa</taxon>
        <taxon>Ecdysozoa</taxon>
        <taxon>Nematoda</taxon>
        <taxon>Chromadorea</taxon>
        <taxon>Rhabditida</taxon>
        <taxon>Tylenchina</taxon>
        <taxon>Panagrolaimomorpha</taxon>
        <taxon>Panagrolaimoidea</taxon>
        <taxon>Panagrolaimidae</taxon>
        <taxon>Panagrellus</taxon>
    </lineage>
</organism>
<dbReference type="AlphaFoldDB" id="A0A7E4V1C4"/>
<evidence type="ECO:0000313" key="2">
    <source>
        <dbReference type="WBParaSite" id="Pan_g15259.t1"/>
    </source>
</evidence>